<dbReference type="EMBL" id="BK032509">
    <property type="protein sequence ID" value="DAF43577.1"/>
    <property type="molecule type" value="Genomic_DNA"/>
</dbReference>
<name>A0A8S5RY68_9CAUD</name>
<sequence length="86" mass="9811">MNEINNTNDINEYLDNVISTLCKEKTIANINFSLTQDKFLINTNAINDKDILVSHALLSIYILNKFGVSYEDFVEMLKKVKVVLKG</sequence>
<proteinExistence type="predicted"/>
<reference evidence="1" key="1">
    <citation type="journal article" date="2021" name="Proc. Natl. Acad. Sci. U.S.A.">
        <title>A Catalog of Tens of Thousands of Viruses from Human Metagenomes Reveals Hidden Associations with Chronic Diseases.</title>
        <authorList>
            <person name="Tisza M.J."/>
            <person name="Buck C.B."/>
        </authorList>
    </citation>
    <scope>NUCLEOTIDE SEQUENCE</scope>
    <source>
        <strain evidence="1">CtWdm1</strain>
    </source>
</reference>
<accession>A0A8S5RY68</accession>
<evidence type="ECO:0000313" key="1">
    <source>
        <dbReference type="EMBL" id="DAF43577.1"/>
    </source>
</evidence>
<protein>
    <submittedName>
        <fullName evidence="1">Uncharacterized protein</fullName>
    </submittedName>
</protein>
<organism evidence="1">
    <name type="scientific">Siphoviridae sp. ctWdm1</name>
    <dbReference type="NCBI Taxonomy" id="2827883"/>
    <lineage>
        <taxon>Viruses</taxon>
        <taxon>Duplodnaviria</taxon>
        <taxon>Heunggongvirae</taxon>
        <taxon>Uroviricota</taxon>
        <taxon>Caudoviricetes</taxon>
    </lineage>
</organism>